<gene>
    <name evidence="1" type="ORF">MNBD_NITROSPIRAE02-1324</name>
</gene>
<evidence type="ECO:0008006" key="2">
    <source>
        <dbReference type="Google" id="ProtNLM"/>
    </source>
</evidence>
<organism evidence="1">
    <name type="scientific">hydrothermal vent metagenome</name>
    <dbReference type="NCBI Taxonomy" id="652676"/>
    <lineage>
        <taxon>unclassified sequences</taxon>
        <taxon>metagenomes</taxon>
        <taxon>ecological metagenomes</taxon>
    </lineage>
</organism>
<dbReference type="AlphaFoldDB" id="A0A3B1D4I4"/>
<dbReference type="InterPro" id="IPR029063">
    <property type="entry name" value="SAM-dependent_MTases_sf"/>
</dbReference>
<dbReference type="SUPFAM" id="SSF53335">
    <property type="entry name" value="S-adenosyl-L-methionine-dependent methyltransferases"/>
    <property type="match status" value="1"/>
</dbReference>
<sequence>MEQDFDFIVSALAIHHLTTNEKRDFFRLIYSHLKTGGCFMNIDVILAPTDELEQWYMKLWQEWMDERRTTPGMEGNHFDDITRRYREADENKPDTLDDQLNALREIGYKNVDCYYKYGIFAVYGGRK</sequence>
<reference evidence="1" key="1">
    <citation type="submission" date="2018-06" db="EMBL/GenBank/DDBJ databases">
        <authorList>
            <person name="Zhirakovskaya E."/>
        </authorList>
    </citation>
    <scope>NUCLEOTIDE SEQUENCE</scope>
</reference>
<accession>A0A3B1D4I4</accession>
<proteinExistence type="predicted"/>
<name>A0A3B1D4I4_9ZZZZ</name>
<dbReference type="EMBL" id="UOGH01000181">
    <property type="protein sequence ID" value="VAX30898.1"/>
    <property type="molecule type" value="Genomic_DNA"/>
</dbReference>
<dbReference type="Gene3D" id="3.40.50.150">
    <property type="entry name" value="Vaccinia Virus protein VP39"/>
    <property type="match status" value="1"/>
</dbReference>
<evidence type="ECO:0000313" key="1">
    <source>
        <dbReference type="EMBL" id="VAX30898.1"/>
    </source>
</evidence>
<protein>
    <recommendedName>
        <fullName evidence="2">Methyltransferase type 11 domain-containing protein</fullName>
    </recommendedName>
</protein>